<evidence type="ECO:0000313" key="2">
    <source>
        <dbReference type="EMBL" id="KAF5857339.1"/>
    </source>
</evidence>
<gene>
    <name evidence="2" type="ORF">ETB97_005954</name>
</gene>
<organism evidence="2 3">
    <name type="scientific">Petromyces alliaceus</name>
    <name type="common">Aspergillus alliaceus</name>
    <dbReference type="NCBI Taxonomy" id="209559"/>
    <lineage>
        <taxon>Eukaryota</taxon>
        <taxon>Fungi</taxon>
        <taxon>Dikarya</taxon>
        <taxon>Ascomycota</taxon>
        <taxon>Pezizomycotina</taxon>
        <taxon>Eurotiomycetes</taxon>
        <taxon>Eurotiomycetidae</taxon>
        <taxon>Eurotiales</taxon>
        <taxon>Aspergillaceae</taxon>
        <taxon>Aspergillus</taxon>
        <taxon>Aspergillus subgen. Circumdati</taxon>
    </lineage>
</organism>
<dbReference type="InterPro" id="IPR029058">
    <property type="entry name" value="AB_hydrolase_fold"/>
</dbReference>
<dbReference type="PANTHER" id="PTHR37017">
    <property type="entry name" value="AB HYDROLASE-1 DOMAIN-CONTAINING PROTEIN-RELATED"/>
    <property type="match status" value="1"/>
</dbReference>
<proteinExistence type="predicted"/>
<sequence>MSTKPVIVIVPGAWSSPAFYSQMQSYLTELGFPSELAMHPSIGAEPANKTLEDDIANLRRILTRLSDSGNEILILAHSYGGLVSSSAVEGFQKSERQCQGKTGGVAMIIYMVAFVVPKGQSVVAASGGNLMPWIKTEGNYTYCDIGADGAFHDLPPQEQETWIAALRHTALPVFSGVVSYEPWHSLPTAYILGEEDRMLPLSIQEGMAKMLGTPHMYRLKSSHHPFLSMPKKVAEIIDELEMLLQKEVQ</sequence>
<dbReference type="InterPro" id="IPR052897">
    <property type="entry name" value="Sec-Metab_Biosynth_Hydrolase"/>
</dbReference>
<evidence type="ECO:0000259" key="1">
    <source>
        <dbReference type="Pfam" id="PF12697"/>
    </source>
</evidence>
<dbReference type="SUPFAM" id="SSF53474">
    <property type="entry name" value="alpha/beta-Hydrolases"/>
    <property type="match status" value="1"/>
</dbReference>
<evidence type="ECO:0000313" key="3">
    <source>
        <dbReference type="Proteomes" id="UP000541154"/>
    </source>
</evidence>
<dbReference type="Pfam" id="PF12697">
    <property type="entry name" value="Abhydrolase_6"/>
    <property type="match status" value="1"/>
</dbReference>
<keyword evidence="3" id="KW-1185">Reference proteome</keyword>
<dbReference type="Gene3D" id="3.40.50.1820">
    <property type="entry name" value="alpha/beta hydrolase"/>
    <property type="match status" value="1"/>
</dbReference>
<feature type="domain" description="AB hydrolase-1" evidence="1">
    <location>
        <begin position="7"/>
        <end position="235"/>
    </location>
</feature>
<dbReference type="AlphaFoldDB" id="A0A8H6E2V2"/>
<protein>
    <recommendedName>
        <fullName evidence="1">AB hydrolase-1 domain-containing protein</fullName>
    </recommendedName>
</protein>
<dbReference type="EMBL" id="SPNV01000263">
    <property type="protein sequence ID" value="KAF5857339.1"/>
    <property type="molecule type" value="Genomic_DNA"/>
</dbReference>
<accession>A0A8H6E2V2</accession>
<reference evidence="2 3" key="1">
    <citation type="submission" date="2019-04" db="EMBL/GenBank/DDBJ databases">
        <title>Aspergillus burnettii sp. nov., novel species from soil in southeast Queensland.</title>
        <authorList>
            <person name="Gilchrist C.L.M."/>
            <person name="Pitt J.I."/>
            <person name="Lange L."/>
            <person name="Lacey H.J."/>
            <person name="Vuong D."/>
            <person name="Midgley D.J."/>
            <person name="Greenfield P."/>
            <person name="Bradbury M."/>
            <person name="Lacey E."/>
            <person name="Busk P.K."/>
            <person name="Pilgaard B."/>
            <person name="Chooi Y.H."/>
            <person name="Piggott A.M."/>
        </authorList>
    </citation>
    <scope>NUCLEOTIDE SEQUENCE [LARGE SCALE GENOMIC DNA]</scope>
    <source>
        <strain evidence="2 3">FRR 5400</strain>
    </source>
</reference>
<dbReference type="InterPro" id="IPR000073">
    <property type="entry name" value="AB_hydrolase_1"/>
</dbReference>
<comment type="caution">
    <text evidence="2">The sequence shown here is derived from an EMBL/GenBank/DDBJ whole genome shotgun (WGS) entry which is preliminary data.</text>
</comment>
<name>A0A8H6E2V2_PETAA</name>
<dbReference type="PANTHER" id="PTHR37017:SF11">
    <property type="entry name" value="ESTERASE_LIPASE_THIOESTERASE DOMAIN-CONTAINING PROTEIN"/>
    <property type="match status" value="1"/>
</dbReference>
<dbReference type="Proteomes" id="UP000541154">
    <property type="component" value="Unassembled WGS sequence"/>
</dbReference>